<dbReference type="KEGG" id="rom:EI983_11785"/>
<dbReference type="GO" id="GO:0047632">
    <property type="term" value="F:agmatine deiminase activity"/>
    <property type="evidence" value="ECO:0007669"/>
    <property type="project" value="TreeGrafter"/>
</dbReference>
<dbReference type="InterPro" id="IPR007466">
    <property type="entry name" value="Peptidyl-Arg-deiminase_porph"/>
</dbReference>
<dbReference type="Pfam" id="PF04371">
    <property type="entry name" value="PAD_porph"/>
    <property type="match status" value="1"/>
</dbReference>
<name>A0A6I6IT23_9RHOB</name>
<protein>
    <submittedName>
        <fullName evidence="2">Agmatine deiminase family protein</fullName>
    </submittedName>
</protein>
<dbReference type="SUPFAM" id="SSF55909">
    <property type="entry name" value="Pentein"/>
    <property type="match status" value="1"/>
</dbReference>
<keyword evidence="3" id="KW-1185">Reference proteome</keyword>
<evidence type="ECO:0000313" key="2">
    <source>
        <dbReference type="EMBL" id="QGY00391.1"/>
    </source>
</evidence>
<dbReference type="OrthoDB" id="9808013at2"/>
<dbReference type="Gene3D" id="3.75.10.10">
    <property type="entry name" value="L-arginine/glycine Amidinotransferase, Chain A"/>
    <property type="match status" value="1"/>
</dbReference>
<dbReference type="GO" id="GO:0009446">
    <property type="term" value="P:putrescine biosynthetic process"/>
    <property type="evidence" value="ECO:0007669"/>
    <property type="project" value="InterPro"/>
</dbReference>
<sequence length="325" mass="35702">MPAEWSPHKRTWMMWPCRAEVWDDMDVTRANYVDVAHAIRQFEPLTMVVHPRDRAQAHAMLGSDIELLEHPIDDSWARDAGPNFLIDAQGNKAGSCFSFNAWGGKYDPYDGDDSVGAAILEAAGVPAYSSSLIAEGGGISVDGDGTVLTTETCFPNANRNPDWSREAITEELKQMLGAEKVIWLPGNELEDETDGHVDGIAMFMAPGVVLIEGAGRADNDWYEKKLANLEFMRGQTDAKGREIRLVEVPDAMDAPDDHDMFCESYVNSYLCNGGVVMPQYGIREDGLVAEVYQELFPGRRVVQVPIPSIAIGGGGIHCITQQEPL</sequence>
<dbReference type="PANTHER" id="PTHR31377">
    <property type="entry name" value="AGMATINE DEIMINASE-RELATED"/>
    <property type="match status" value="1"/>
</dbReference>
<accession>A0A6I6IT23</accession>
<dbReference type="GO" id="GO:0004668">
    <property type="term" value="F:protein-arginine deiminase activity"/>
    <property type="evidence" value="ECO:0007669"/>
    <property type="project" value="InterPro"/>
</dbReference>
<gene>
    <name evidence="2" type="ORF">EI983_11785</name>
</gene>
<evidence type="ECO:0000256" key="1">
    <source>
        <dbReference type="ARBA" id="ARBA00022801"/>
    </source>
</evidence>
<dbReference type="Proteomes" id="UP000428330">
    <property type="component" value="Chromosome"/>
</dbReference>
<keyword evidence="1" id="KW-0378">Hydrolase</keyword>
<dbReference type="EMBL" id="CP034348">
    <property type="protein sequence ID" value="QGY00391.1"/>
    <property type="molecule type" value="Genomic_DNA"/>
</dbReference>
<dbReference type="AlphaFoldDB" id="A0A6I6IT23"/>
<reference evidence="3" key="1">
    <citation type="submission" date="2018-12" db="EMBL/GenBank/DDBJ databases">
        <title>Complete genome sequence of Roseovarius sp. MME-070.</title>
        <authorList>
            <person name="Nam Y.-D."/>
            <person name="Kang J."/>
            <person name="Chung W.-H."/>
            <person name="Park Y.S."/>
        </authorList>
    </citation>
    <scope>NUCLEOTIDE SEQUENCE [LARGE SCALE GENOMIC DNA]</scope>
    <source>
        <strain evidence="3">MME-070</strain>
    </source>
</reference>
<proteinExistence type="predicted"/>
<organism evidence="2 3">
    <name type="scientific">Roseovarius faecimaris</name>
    <dbReference type="NCBI Taxonomy" id="2494550"/>
    <lineage>
        <taxon>Bacteria</taxon>
        <taxon>Pseudomonadati</taxon>
        <taxon>Pseudomonadota</taxon>
        <taxon>Alphaproteobacteria</taxon>
        <taxon>Rhodobacterales</taxon>
        <taxon>Roseobacteraceae</taxon>
        <taxon>Roseovarius</taxon>
    </lineage>
</organism>
<dbReference type="PANTHER" id="PTHR31377:SF0">
    <property type="entry name" value="AGMATINE DEIMINASE-RELATED"/>
    <property type="match status" value="1"/>
</dbReference>
<evidence type="ECO:0000313" key="3">
    <source>
        <dbReference type="Proteomes" id="UP000428330"/>
    </source>
</evidence>